<dbReference type="EMBL" id="JAGIKZ010000019">
    <property type="protein sequence ID" value="MBP2242373.1"/>
    <property type="molecule type" value="Genomic_DNA"/>
</dbReference>
<protein>
    <submittedName>
        <fullName evidence="2">Peptidoglycan hydrolase CwlO-like protein</fullName>
    </submittedName>
</protein>
<evidence type="ECO:0000313" key="3">
    <source>
        <dbReference type="Proteomes" id="UP001519293"/>
    </source>
</evidence>
<comment type="caution">
    <text evidence="2">The sequence shown here is derived from an EMBL/GenBank/DDBJ whole genome shotgun (WGS) entry which is preliminary data.</text>
</comment>
<dbReference type="Proteomes" id="UP001519293">
    <property type="component" value="Unassembled WGS sequence"/>
</dbReference>
<organism evidence="2 3">
    <name type="scientific">Cytobacillus eiseniae</name>
    <dbReference type="NCBI Taxonomy" id="762947"/>
    <lineage>
        <taxon>Bacteria</taxon>
        <taxon>Bacillati</taxon>
        <taxon>Bacillota</taxon>
        <taxon>Bacilli</taxon>
        <taxon>Bacillales</taxon>
        <taxon>Bacillaceae</taxon>
        <taxon>Cytobacillus</taxon>
    </lineage>
</organism>
<evidence type="ECO:0000256" key="1">
    <source>
        <dbReference type="SAM" id="Coils"/>
    </source>
</evidence>
<gene>
    <name evidence="2" type="ORF">J2Z40_002947</name>
</gene>
<keyword evidence="3" id="KW-1185">Reference proteome</keyword>
<reference evidence="2 3" key="1">
    <citation type="submission" date="2021-03" db="EMBL/GenBank/DDBJ databases">
        <title>Genomic Encyclopedia of Type Strains, Phase IV (KMG-IV): sequencing the most valuable type-strain genomes for metagenomic binning, comparative biology and taxonomic classification.</title>
        <authorList>
            <person name="Goeker M."/>
        </authorList>
    </citation>
    <scope>NUCLEOTIDE SEQUENCE [LARGE SCALE GENOMIC DNA]</scope>
    <source>
        <strain evidence="2 3">DSM 26675</strain>
    </source>
</reference>
<proteinExistence type="predicted"/>
<feature type="coiled-coil region" evidence="1">
    <location>
        <begin position="1"/>
        <end position="75"/>
    </location>
</feature>
<dbReference type="RefSeq" id="WP_066398124.1">
    <property type="nucleotide sequence ID" value="NZ_JAGIKZ010000019.1"/>
</dbReference>
<name>A0ABS4RHL3_9BACI</name>
<sequence length="93" mass="10776">MISVEEALKLILNELKELKEGQQEIKKEVTSIKDNLINGLGPYFESVEKHIDVKTDELKDTLDEQQRVIDTLAARSVKHESEIKDFKRILKNQ</sequence>
<evidence type="ECO:0000313" key="2">
    <source>
        <dbReference type="EMBL" id="MBP2242373.1"/>
    </source>
</evidence>
<keyword evidence="1" id="KW-0175">Coiled coil</keyword>
<accession>A0ABS4RHL3</accession>